<name>A0AAE4ZAG6_9BACT</name>
<dbReference type="Proteomes" id="UP000702544">
    <property type="component" value="Unassembled WGS sequence"/>
</dbReference>
<organism evidence="2 3">
    <name type="scientific">Candidatus Kutchimonas denitrificans</name>
    <dbReference type="NCBI Taxonomy" id="3056748"/>
    <lineage>
        <taxon>Bacteria</taxon>
        <taxon>Pseudomonadati</taxon>
        <taxon>Gemmatimonadota</taxon>
        <taxon>Gemmatimonadia</taxon>
        <taxon>Candidatus Palauibacterales</taxon>
        <taxon>Candidatus Palauibacteraceae</taxon>
        <taxon>Candidatus Kutchimonas</taxon>
    </lineage>
</organism>
<evidence type="ECO:0000256" key="1">
    <source>
        <dbReference type="SAM" id="MobiDB-lite"/>
    </source>
</evidence>
<comment type="caution">
    <text evidence="2">The sequence shown here is derived from an EMBL/GenBank/DDBJ whole genome shotgun (WGS) entry which is preliminary data.</text>
</comment>
<proteinExistence type="predicted"/>
<gene>
    <name evidence="2" type="ORF">GWO12_01570</name>
</gene>
<accession>A0AAE4ZAG6</accession>
<sequence length="143" mass="15642">MRGPLIVVEIVALGAILAFVEDTLVRIALGLVVGVLLARAALVGGRAEELEGPPSGLDDRRQDHLFRHWVNVLLKKVREFHTVCQGVATGGVNMAVGQLRIHEIEKEIQELLSQVTESAKPEDMKKRGRRKGTTPRPRGPAES</sequence>
<dbReference type="AlphaFoldDB" id="A0AAE4ZAG6"/>
<reference evidence="2 3" key="1">
    <citation type="submission" date="2020-01" db="EMBL/GenBank/DDBJ databases">
        <title>Genomes assembled from Gulf of Kutch pelagic sediment metagenomes.</title>
        <authorList>
            <person name="Chandrashekar M."/>
            <person name="Mahajan M.S."/>
            <person name="Dave K.J."/>
            <person name="Vatsa P."/>
            <person name="Nathani N.M."/>
        </authorList>
    </citation>
    <scope>NUCLEOTIDE SEQUENCE [LARGE SCALE GENOMIC DNA]</scope>
    <source>
        <strain evidence="2">KS3-K002</strain>
    </source>
</reference>
<feature type="region of interest" description="Disordered" evidence="1">
    <location>
        <begin position="112"/>
        <end position="143"/>
    </location>
</feature>
<evidence type="ECO:0000313" key="3">
    <source>
        <dbReference type="Proteomes" id="UP000702544"/>
    </source>
</evidence>
<dbReference type="EMBL" id="JAACAK010000012">
    <property type="protein sequence ID" value="NIR73795.1"/>
    <property type="molecule type" value="Genomic_DNA"/>
</dbReference>
<protein>
    <submittedName>
        <fullName evidence="2">Uncharacterized protein</fullName>
    </submittedName>
</protein>
<evidence type="ECO:0000313" key="2">
    <source>
        <dbReference type="EMBL" id="NIR73795.1"/>
    </source>
</evidence>